<gene>
    <name evidence="7" type="ordered locus">Daud_2146</name>
</gene>
<keyword evidence="1 5" id="KW-0413">Isomerase</keyword>
<evidence type="ECO:0000313" key="7">
    <source>
        <dbReference type="EMBL" id="ACA60633.1"/>
    </source>
</evidence>
<comment type="similarity">
    <text evidence="2 5">Belongs to the UDP-N-acetylglucosamine 2-epimerase family.</text>
</comment>
<evidence type="ECO:0000259" key="6">
    <source>
        <dbReference type="Pfam" id="PF02350"/>
    </source>
</evidence>
<dbReference type="SUPFAM" id="SSF53756">
    <property type="entry name" value="UDP-Glycosyltransferase/glycogen phosphorylase"/>
    <property type="match status" value="1"/>
</dbReference>
<reference evidence="7 8" key="2">
    <citation type="journal article" date="2008" name="Science">
        <title>Environmental genomics reveals a single-species ecosystem deep within Earth.</title>
        <authorList>
            <person name="Chivian D."/>
            <person name="Brodie E.L."/>
            <person name="Alm E.J."/>
            <person name="Culley D.E."/>
            <person name="Dehal P.S."/>
            <person name="Desantis T.Z."/>
            <person name="Gihring T.M."/>
            <person name="Lapidus A."/>
            <person name="Lin L.H."/>
            <person name="Lowry S.R."/>
            <person name="Moser D.P."/>
            <person name="Richardson P.M."/>
            <person name="Southam G."/>
            <person name="Wanger G."/>
            <person name="Pratt L.M."/>
            <person name="Andersen G.L."/>
            <person name="Hazen T.C."/>
            <person name="Brockman F.J."/>
            <person name="Arkin A.P."/>
            <person name="Onstott T.C."/>
        </authorList>
    </citation>
    <scope>NUCLEOTIDE SEQUENCE [LARGE SCALE GENOMIC DNA]</scope>
    <source>
        <strain evidence="7 8">MP104C</strain>
    </source>
</reference>
<accession>B1I6M3</accession>
<dbReference type="GO" id="GO:0008761">
    <property type="term" value="F:UDP-N-acetylglucosamine 2-epimerase activity"/>
    <property type="evidence" value="ECO:0007669"/>
    <property type="project" value="UniProtKB-EC"/>
</dbReference>
<dbReference type="Gene3D" id="3.40.50.2000">
    <property type="entry name" value="Glycogen Phosphorylase B"/>
    <property type="match status" value="2"/>
</dbReference>
<keyword evidence="8" id="KW-1185">Reference proteome</keyword>
<dbReference type="CDD" id="cd03786">
    <property type="entry name" value="GTB_UDP-GlcNAc_2-Epimerase"/>
    <property type="match status" value="1"/>
</dbReference>
<sequence>MGPGKSQKVKRGLAPFSRRWRAVKDRKVLVVFGTRPEAIKMAPVVKELERSPWFEPRVVVTAQHREMLDQVLDLFGIVPAHDLDIMRPGQSLFDVTGRALRGLEEVFSRESPDFVLVHGDTTTTFVGALAAYYLQIPVGHVEAGLRTRNKFSPFPEELNRHLTGVLADLHFAPTARARANLLAENVSPERIAVTGNTVIDALLETVRRDYDFISLVETASPAATPAGRKGLARLAALAAREPRFAPYRLLLVTTHRRENLGAPLRGVYRALRRILQEFPDTLVVFPVHLNPAVQDAAAELGGTERVLRTPPLSYLPFVKLMEAAHLVLTDSGGLQEEAPALGKPVLVLRDTTERPEAVEAGTVKLVGLDEENVWRETARLLSDSDAYRQMAEAVNPYGDGEAARRTVGFLAAYFGLAAPPDEYVKIF</sequence>
<evidence type="ECO:0000256" key="1">
    <source>
        <dbReference type="ARBA" id="ARBA00023235"/>
    </source>
</evidence>
<dbReference type="AlphaFoldDB" id="B1I6M3"/>
<dbReference type="FunFam" id="3.40.50.2000:FF:000043">
    <property type="entry name" value="UDP-N-acetylglucosamine 2-epimerase"/>
    <property type="match status" value="1"/>
</dbReference>
<evidence type="ECO:0000256" key="5">
    <source>
        <dbReference type="RuleBase" id="RU003513"/>
    </source>
</evidence>
<evidence type="ECO:0000313" key="8">
    <source>
        <dbReference type="Proteomes" id="UP000008544"/>
    </source>
</evidence>
<dbReference type="EC" id="5.1.3.14" evidence="3"/>
<dbReference type="InterPro" id="IPR029767">
    <property type="entry name" value="WecB-like"/>
</dbReference>
<dbReference type="KEGG" id="dau:Daud_2146"/>
<evidence type="ECO:0000256" key="4">
    <source>
        <dbReference type="ARBA" id="ARBA00079400"/>
    </source>
</evidence>
<dbReference type="STRING" id="477974.Daud_2146"/>
<dbReference type="Pfam" id="PF02350">
    <property type="entry name" value="Epimerase_2"/>
    <property type="match status" value="1"/>
</dbReference>
<dbReference type="PANTHER" id="PTHR43174:SF2">
    <property type="entry name" value="UDP-N-ACETYLGLUCOSAMINE 2-EPIMERASE"/>
    <property type="match status" value="1"/>
</dbReference>
<reference evidence="8" key="1">
    <citation type="submission" date="2007-10" db="EMBL/GenBank/DDBJ databases">
        <title>Complete sequence of chromosome of Desulforudis audaxviator MP104C.</title>
        <authorList>
            <person name="Copeland A."/>
            <person name="Lucas S."/>
            <person name="Lapidus A."/>
            <person name="Barry K."/>
            <person name="Glavina del Rio T."/>
            <person name="Dalin E."/>
            <person name="Tice H."/>
            <person name="Bruce D."/>
            <person name="Pitluck S."/>
            <person name="Lowry S.R."/>
            <person name="Larimer F."/>
            <person name="Land M.L."/>
            <person name="Hauser L."/>
            <person name="Kyrpides N."/>
            <person name="Ivanova N.N."/>
            <person name="Richardson P."/>
        </authorList>
    </citation>
    <scope>NUCLEOTIDE SEQUENCE [LARGE SCALE GENOMIC DNA]</scope>
    <source>
        <strain evidence="8">MP104C</strain>
    </source>
</reference>
<protein>
    <recommendedName>
        <fullName evidence="3">UDP-N-acetylglucosamine 2-epimerase (non-hydrolyzing)</fullName>
        <ecNumber evidence="3">5.1.3.14</ecNumber>
    </recommendedName>
    <alternativeName>
        <fullName evidence="4">UDP-GlcNAc-2-epimerase</fullName>
    </alternativeName>
</protein>
<dbReference type="EMBL" id="CP000860">
    <property type="protein sequence ID" value="ACA60633.1"/>
    <property type="molecule type" value="Genomic_DNA"/>
</dbReference>
<dbReference type="HOGENOM" id="CLU_041674_1_0_9"/>
<dbReference type="InterPro" id="IPR003331">
    <property type="entry name" value="UDP_GlcNAc_Epimerase_2_dom"/>
</dbReference>
<name>B1I6M3_DESAP</name>
<evidence type="ECO:0000256" key="2">
    <source>
        <dbReference type="ARBA" id="ARBA00038209"/>
    </source>
</evidence>
<feature type="domain" description="UDP-N-acetylglucosamine 2-epimerase" evidence="6">
    <location>
        <begin position="46"/>
        <end position="410"/>
    </location>
</feature>
<dbReference type="PANTHER" id="PTHR43174">
    <property type="entry name" value="UDP-N-ACETYLGLUCOSAMINE 2-EPIMERASE"/>
    <property type="match status" value="1"/>
</dbReference>
<proteinExistence type="inferred from homology"/>
<dbReference type="Proteomes" id="UP000008544">
    <property type="component" value="Chromosome"/>
</dbReference>
<dbReference type="eggNOG" id="COG0381">
    <property type="taxonomic scope" value="Bacteria"/>
</dbReference>
<dbReference type="NCBIfam" id="TIGR00236">
    <property type="entry name" value="wecB"/>
    <property type="match status" value="1"/>
</dbReference>
<evidence type="ECO:0000256" key="3">
    <source>
        <dbReference type="ARBA" id="ARBA00038858"/>
    </source>
</evidence>
<organism evidence="7 8">
    <name type="scientific">Desulforudis audaxviator (strain MP104C)</name>
    <dbReference type="NCBI Taxonomy" id="477974"/>
    <lineage>
        <taxon>Bacteria</taxon>
        <taxon>Bacillati</taxon>
        <taxon>Bacillota</taxon>
        <taxon>Clostridia</taxon>
        <taxon>Thermoanaerobacterales</taxon>
        <taxon>Candidatus Desulforudaceae</taxon>
        <taxon>Candidatus Desulforudis</taxon>
    </lineage>
</organism>